<dbReference type="VEuPathDB" id="FungiDB:PYU1_G001263"/>
<organism evidence="2 3">
    <name type="scientific">Globisporangium ultimum (strain ATCC 200006 / CBS 805.95 / DAOM BR144)</name>
    <name type="common">Pythium ultimum</name>
    <dbReference type="NCBI Taxonomy" id="431595"/>
    <lineage>
        <taxon>Eukaryota</taxon>
        <taxon>Sar</taxon>
        <taxon>Stramenopiles</taxon>
        <taxon>Oomycota</taxon>
        <taxon>Peronosporomycetes</taxon>
        <taxon>Pythiales</taxon>
        <taxon>Pythiaceae</taxon>
        <taxon>Globisporangium</taxon>
    </lineage>
</organism>
<dbReference type="AlphaFoldDB" id="K3W8H2"/>
<evidence type="ECO:0000256" key="1">
    <source>
        <dbReference type="SAM" id="MobiDB-lite"/>
    </source>
</evidence>
<dbReference type="HOGENOM" id="CLU_021343_0_0_1"/>
<dbReference type="STRING" id="431595.K3W8H2"/>
<dbReference type="InParanoid" id="K3W8H2"/>
<feature type="region of interest" description="Disordered" evidence="1">
    <location>
        <begin position="1"/>
        <end position="40"/>
    </location>
</feature>
<protein>
    <submittedName>
        <fullName evidence="2">Uncharacterized protein</fullName>
    </submittedName>
</protein>
<keyword evidence="3" id="KW-1185">Reference proteome</keyword>
<sequence>MAATRSKKGETLSTRLRAQVKQSASAAAPTTTQWNDDDLPDDATAPVPLLYFYKYLQPIADTDRKLRLNVPITVVVERKDSQEDVLWLRTDAATGFVVKEERSAVPWRKKLHSDLVSSSSVALVAESSASSSSLNNADDEVIAVRNVAHWKNGSNNKSTVLTMKTFDTIVNAPSELASSIQQFVRCRGSHASIYRVFWSIKESKCFAVNIVNDTYKTSDAAEVVPEGPRVLLPPSGGLSKRNLLGQQERSVLDVTMHKLKILSQFYCVSSTSDAKKCHRMPKIRGNPIAEGVTAAKRIVEHVQAQLPGIRFDALAADFIKSSDGTWWFIRVVDFDAHYRVEVPQEVLYLPESVTQIHELMRSKYFRCSLHSHAPVPPGLGNGETLNGTAQECFLCGSLCEFSKAFIDELYALLKGGQTHDDSHGGVLTELATYRMTRKMAVDTIYLLRQRGVLMPTWESAIVSLRKTPIEAASEFTVCFLCYRIFKQQQKLHDIALELHGVFNAISGIDAANQTDISSKSITSMTEGRASSDIFDLTFTNVEVPPPLSFQRIPTRTLLDQIHAFQNESCSVLNSGSVDERHTLHAFSAVQGDDVDPTCTQMRLVFFFHELQDGGPNLVPTEFYLEYQLGQVFNRLYLEGSKCHTPNRWQLCETRIHYFCATFDAFADFCLEKRLLIKMKTVDGDAFHGCTVLSFRPLINAAKRFGNSLLPESRTDYLVEIRTDAYGLLTLKLTLGLLVDSAPFGHVREILSGKAFLREEPMGVYWPPPTFCFTGLAVPRDWVGALMPSEYISGHSP</sequence>
<accession>K3W8H2</accession>
<reference evidence="2" key="3">
    <citation type="submission" date="2015-02" db="UniProtKB">
        <authorList>
            <consortium name="EnsemblProtists"/>
        </authorList>
    </citation>
    <scope>IDENTIFICATION</scope>
    <source>
        <strain evidence="2">DAOM BR144</strain>
    </source>
</reference>
<name>K3W8H2_GLOUD</name>
<dbReference type="Proteomes" id="UP000019132">
    <property type="component" value="Unassembled WGS sequence"/>
</dbReference>
<feature type="compositionally biased region" description="Polar residues" evidence="1">
    <location>
        <begin position="11"/>
        <end position="22"/>
    </location>
</feature>
<reference evidence="3" key="2">
    <citation type="submission" date="2010-04" db="EMBL/GenBank/DDBJ databases">
        <authorList>
            <person name="Buell R."/>
            <person name="Hamilton J."/>
            <person name="Hostetler J."/>
        </authorList>
    </citation>
    <scope>NUCLEOTIDE SEQUENCE [LARGE SCALE GENOMIC DNA]</scope>
    <source>
        <strain evidence="3">DAOM:BR144</strain>
    </source>
</reference>
<evidence type="ECO:0000313" key="2">
    <source>
        <dbReference type="EnsemblProtists" id="PYU1_T001263"/>
    </source>
</evidence>
<reference evidence="3" key="1">
    <citation type="journal article" date="2010" name="Genome Biol.">
        <title>Genome sequence of the necrotrophic plant pathogen Pythium ultimum reveals original pathogenicity mechanisms and effector repertoire.</title>
        <authorList>
            <person name="Levesque C.A."/>
            <person name="Brouwer H."/>
            <person name="Cano L."/>
            <person name="Hamilton J.P."/>
            <person name="Holt C."/>
            <person name="Huitema E."/>
            <person name="Raffaele S."/>
            <person name="Robideau G.P."/>
            <person name="Thines M."/>
            <person name="Win J."/>
            <person name="Zerillo M.M."/>
            <person name="Beakes G.W."/>
            <person name="Boore J.L."/>
            <person name="Busam D."/>
            <person name="Dumas B."/>
            <person name="Ferriera S."/>
            <person name="Fuerstenberg S.I."/>
            <person name="Gachon C.M."/>
            <person name="Gaulin E."/>
            <person name="Govers F."/>
            <person name="Grenville-Briggs L."/>
            <person name="Horner N."/>
            <person name="Hostetler J."/>
            <person name="Jiang R.H."/>
            <person name="Johnson J."/>
            <person name="Krajaejun T."/>
            <person name="Lin H."/>
            <person name="Meijer H.J."/>
            <person name="Moore B."/>
            <person name="Morris P."/>
            <person name="Phuntmart V."/>
            <person name="Puiu D."/>
            <person name="Shetty J."/>
            <person name="Stajich J.E."/>
            <person name="Tripathy S."/>
            <person name="Wawra S."/>
            <person name="van West P."/>
            <person name="Whitty B.R."/>
            <person name="Coutinho P.M."/>
            <person name="Henrissat B."/>
            <person name="Martin F."/>
            <person name="Thomas P.D."/>
            <person name="Tyler B.M."/>
            <person name="De Vries R.P."/>
            <person name="Kamoun S."/>
            <person name="Yandell M."/>
            <person name="Tisserat N."/>
            <person name="Buell C.R."/>
        </authorList>
    </citation>
    <scope>NUCLEOTIDE SEQUENCE</scope>
    <source>
        <strain evidence="3">DAOM:BR144</strain>
    </source>
</reference>
<dbReference type="eggNOG" id="ENOG502QTHN">
    <property type="taxonomic scope" value="Eukaryota"/>
</dbReference>
<dbReference type="EnsemblProtists" id="PYU1_T001263">
    <property type="protein sequence ID" value="PYU1_T001263"/>
    <property type="gene ID" value="PYU1_G001263"/>
</dbReference>
<dbReference type="OMA" id="CETRIHY"/>
<dbReference type="EMBL" id="GL376626">
    <property type="status" value="NOT_ANNOTATED_CDS"/>
    <property type="molecule type" value="Genomic_DNA"/>
</dbReference>
<evidence type="ECO:0000313" key="3">
    <source>
        <dbReference type="Proteomes" id="UP000019132"/>
    </source>
</evidence>
<proteinExistence type="predicted"/>